<gene>
    <name evidence="2" type="ORF">MTBPR1_10363</name>
</gene>
<keyword evidence="3" id="KW-1185">Reference proteome</keyword>
<dbReference type="SMART" id="SM00100">
    <property type="entry name" value="cNMP"/>
    <property type="match status" value="1"/>
</dbReference>
<sequence>MGVNEFKRTKFSANTILFKEGEPADFAYIIQTGSVKIYKRGPNGTQVPLALVEEGGVVGEMAIINDLPRSASVVVHEPVEAIMVDKESFNDRLKDTDPFLYSLIKMVITRVRHTSDQTAGLFEKINSNQTKTVKRLNTPPKTTRPSFEM</sequence>
<dbReference type="InterPro" id="IPR014710">
    <property type="entry name" value="RmlC-like_jellyroll"/>
</dbReference>
<dbReference type="PRINTS" id="PR00103">
    <property type="entry name" value="CAMPKINASE"/>
</dbReference>
<dbReference type="Gene3D" id="2.60.120.10">
    <property type="entry name" value="Jelly Rolls"/>
    <property type="match status" value="1"/>
</dbReference>
<dbReference type="PROSITE" id="PS00889">
    <property type="entry name" value="CNMP_BINDING_2"/>
    <property type="match status" value="1"/>
</dbReference>
<dbReference type="PANTHER" id="PTHR23011">
    <property type="entry name" value="CYCLIC NUCLEOTIDE-BINDING DOMAIN CONTAINING PROTEIN"/>
    <property type="match status" value="1"/>
</dbReference>
<dbReference type="CDD" id="cd00038">
    <property type="entry name" value="CAP_ED"/>
    <property type="match status" value="1"/>
</dbReference>
<dbReference type="PROSITE" id="PS50042">
    <property type="entry name" value="CNMP_BINDING_3"/>
    <property type="match status" value="1"/>
</dbReference>
<name>A0A1C3RCV9_9PROT</name>
<evidence type="ECO:0000313" key="2">
    <source>
        <dbReference type="EMBL" id="SCA55116.1"/>
    </source>
</evidence>
<feature type="domain" description="Cyclic nucleotide-binding" evidence="1">
    <location>
        <begin position="1"/>
        <end position="110"/>
    </location>
</feature>
<dbReference type="OrthoDB" id="3525895at2"/>
<reference evidence="2 3" key="1">
    <citation type="submission" date="2016-07" db="EMBL/GenBank/DDBJ databases">
        <authorList>
            <person name="Lefevre C.T."/>
        </authorList>
    </citation>
    <scope>NUCLEOTIDE SEQUENCE [LARGE SCALE GENOMIC DNA]</scope>
    <source>
        <strain evidence="2">PR1</strain>
    </source>
</reference>
<dbReference type="Pfam" id="PF00027">
    <property type="entry name" value="cNMP_binding"/>
    <property type="match status" value="1"/>
</dbReference>
<dbReference type="RefSeq" id="WP_069185827.1">
    <property type="nucleotide sequence ID" value="NZ_FLYE01000001.1"/>
</dbReference>
<protein>
    <submittedName>
        <fullName evidence="2">cAMP-binding protein (Modular protein)</fullName>
    </submittedName>
</protein>
<dbReference type="InterPro" id="IPR018490">
    <property type="entry name" value="cNMP-bd_dom_sf"/>
</dbReference>
<proteinExistence type="predicted"/>
<dbReference type="InterPro" id="IPR018488">
    <property type="entry name" value="cNMP-bd_CS"/>
</dbReference>
<accession>A0A1C3RCV9</accession>
<dbReference type="EMBL" id="FLYE01000001">
    <property type="protein sequence ID" value="SCA55116.1"/>
    <property type="molecule type" value="Genomic_DNA"/>
</dbReference>
<evidence type="ECO:0000259" key="1">
    <source>
        <dbReference type="PROSITE" id="PS50042"/>
    </source>
</evidence>
<evidence type="ECO:0000313" key="3">
    <source>
        <dbReference type="Proteomes" id="UP000231658"/>
    </source>
</evidence>
<dbReference type="AlphaFoldDB" id="A0A1C3RCV9"/>
<dbReference type="InterPro" id="IPR000595">
    <property type="entry name" value="cNMP-bd_dom"/>
</dbReference>
<dbReference type="PANTHER" id="PTHR23011:SF28">
    <property type="entry name" value="CYCLIC NUCLEOTIDE-BINDING DOMAIN CONTAINING PROTEIN"/>
    <property type="match status" value="1"/>
</dbReference>
<dbReference type="Proteomes" id="UP000231658">
    <property type="component" value="Unassembled WGS sequence"/>
</dbReference>
<dbReference type="STRING" id="1867952.MTBPR1_10363"/>
<dbReference type="SUPFAM" id="SSF51206">
    <property type="entry name" value="cAMP-binding domain-like"/>
    <property type="match status" value="1"/>
</dbReference>
<organism evidence="2 3">
    <name type="scientific">Candidatus Terasakiella magnetica</name>
    <dbReference type="NCBI Taxonomy" id="1867952"/>
    <lineage>
        <taxon>Bacteria</taxon>
        <taxon>Pseudomonadati</taxon>
        <taxon>Pseudomonadota</taxon>
        <taxon>Alphaproteobacteria</taxon>
        <taxon>Rhodospirillales</taxon>
        <taxon>Terasakiellaceae</taxon>
        <taxon>Terasakiella</taxon>
    </lineage>
</organism>